<evidence type="ECO:0000313" key="5">
    <source>
        <dbReference type="Proteomes" id="UP000094385"/>
    </source>
</evidence>
<feature type="region of interest" description="Disordered" evidence="3">
    <location>
        <begin position="92"/>
        <end position="185"/>
    </location>
</feature>
<feature type="compositionally biased region" description="Polar residues" evidence="3">
    <location>
        <begin position="285"/>
        <end position="313"/>
    </location>
</feature>
<evidence type="ECO:0000256" key="3">
    <source>
        <dbReference type="SAM" id="MobiDB-lite"/>
    </source>
</evidence>
<gene>
    <name evidence="4" type="ORF">LIPSTDRAFT_28284</name>
</gene>
<evidence type="ECO:0000256" key="2">
    <source>
        <dbReference type="ARBA" id="ARBA00061292"/>
    </source>
</evidence>
<dbReference type="AlphaFoldDB" id="A0A1E3Q5C9"/>
<sequence length="356" mass="38193">MSVISRKLSTKFVTSVAVVIPSASFNSLLLRSISSYPSSSIVDYLIFLYTLFPIHMGETTLLSVANQYPYSPVLDKLGKGLYTVTPPNIAPPYKDIVNVTETPVKSPGSRRRNDSNKVAENQGSTPTTKHMKTKKQPKQQAPQSQSQQIPNAPATPSRQSSDPNRYAGPTFHSSPAPNNLPVPKFASTSAPTGTVVEHYFAGKKSVESDTSLTANTIVSAPASLASTVSSPASSPGASHTIVQAELIDKQVEDSTTSSTKVEITRTSRFGDSVVFKPRRKGLAPVTTNSERFSHSPSSAGSSVTDLSGASAQQRRAPADFDFLFKSSSSESIPSSQRRAPRDFDFLFKQTVSSISK</sequence>
<accession>A0A1E3Q5C9</accession>
<dbReference type="GO" id="GO:0000184">
    <property type="term" value="P:nuclear-transcribed mRNA catabolic process, nonsense-mediated decay"/>
    <property type="evidence" value="ECO:0007669"/>
    <property type="project" value="UniProtKB-KW"/>
</dbReference>
<reference evidence="4 5" key="1">
    <citation type="journal article" date="2016" name="Proc. Natl. Acad. Sci. U.S.A.">
        <title>Comparative genomics of biotechnologically important yeasts.</title>
        <authorList>
            <person name="Riley R."/>
            <person name="Haridas S."/>
            <person name="Wolfe K.H."/>
            <person name="Lopes M.R."/>
            <person name="Hittinger C.T."/>
            <person name="Goeker M."/>
            <person name="Salamov A.A."/>
            <person name="Wisecaver J.H."/>
            <person name="Long T.M."/>
            <person name="Calvey C.H."/>
            <person name="Aerts A.L."/>
            <person name="Barry K.W."/>
            <person name="Choi C."/>
            <person name="Clum A."/>
            <person name="Coughlan A.Y."/>
            <person name="Deshpande S."/>
            <person name="Douglass A.P."/>
            <person name="Hanson S.J."/>
            <person name="Klenk H.-P."/>
            <person name="LaButti K.M."/>
            <person name="Lapidus A."/>
            <person name="Lindquist E.A."/>
            <person name="Lipzen A.M."/>
            <person name="Meier-Kolthoff J.P."/>
            <person name="Ohm R.A."/>
            <person name="Otillar R.P."/>
            <person name="Pangilinan J.L."/>
            <person name="Peng Y."/>
            <person name="Rokas A."/>
            <person name="Rosa C.A."/>
            <person name="Scheuner C."/>
            <person name="Sibirny A.A."/>
            <person name="Slot J.C."/>
            <person name="Stielow J.B."/>
            <person name="Sun H."/>
            <person name="Kurtzman C.P."/>
            <person name="Blackwell M."/>
            <person name="Grigoriev I.V."/>
            <person name="Jeffries T.W."/>
        </authorList>
    </citation>
    <scope>NUCLEOTIDE SEQUENCE [LARGE SCALE GENOMIC DNA]</scope>
    <source>
        <strain evidence="4 5">NRRL Y-11557</strain>
    </source>
</reference>
<dbReference type="EMBL" id="KV454295">
    <property type="protein sequence ID" value="ODQ72778.1"/>
    <property type="molecule type" value="Genomic_DNA"/>
</dbReference>
<feature type="compositionally biased region" description="Polar residues" evidence="3">
    <location>
        <begin position="118"/>
        <end position="128"/>
    </location>
</feature>
<organism evidence="4 5">
    <name type="scientific">Lipomyces starkeyi NRRL Y-11557</name>
    <dbReference type="NCBI Taxonomy" id="675824"/>
    <lineage>
        <taxon>Eukaryota</taxon>
        <taxon>Fungi</taxon>
        <taxon>Dikarya</taxon>
        <taxon>Ascomycota</taxon>
        <taxon>Saccharomycotina</taxon>
        <taxon>Lipomycetes</taxon>
        <taxon>Lipomycetales</taxon>
        <taxon>Lipomycetaceae</taxon>
        <taxon>Lipomyces</taxon>
    </lineage>
</organism>
<protein>
    <submittedName>
        <fullName evidence="4">Uncharacterized protein</fullName>
    </submittedName>
</protein>
<evidence type="ECO:0000256" key="1">
    <source>
        <dbReference type="ARBA" id="ARBA00023161"/>
    </source>
</evidence>
<proteinExistence type="inferred from homology"/>
<dbReference type="Pfam" id="PF15365">
    <property type="entry name" value="PNRC"/>
    <property type="match status" value="1"/>
</dbReference>
<keyword evidence="5" id="KW-1185">Reference proteome</keyword>
<evidence type="ECO:0000313" key="4">
    <source>
        <dbReference type="EMBL" id="ODQ72778.1"/>
    </source>
</evidence>
<comment type="similarity">
    <text evidence="2">Belongs to the EDC family.</text>
</comment>
<feature type="compositionally biased region" description="Low complexity" evidence="3">
    <location>
        <begin position="138"/>
        <end position="154"/>
    </location>
</feature>
<feature type="region of interest" description="Disordered" evidence="3">
    <location>
        <begin position="280"/>
        <end position="314"/>
    </location>
</feature>
<keyword evidence="1" id="KW-0866">Nonsense-mediated mRNA decay</keyword>
<name>A0A1E3Q5C9_LIPST</name>
<dbReference type="InterPro" id="IPR028322">
    <property type="entry name" value="PNRC-like_rgn"/>
</dbReference>
<dbReference type="OrthoDB" id="2142961at2759"/>
<dbReference type="Proteomes" id="UP000094385">
    <property type="component" value="Unassembled WGS sequence"/>
</dbReference>